<dbReference type="OrthoDB" id="3539327at2759"/>
<dbReference type="Proteomes" id="UP000235786">
    <property type="component" value="Unassembled WGS sequence"/>
</dbReference>
<protein>
    <submittedName>
        <fullName evidence="2">Uncharacterized protein</fullName>
    </submittedName>
</protein>
<feature type="region of interest" description="Disordered" evidence="1">
    <location>
        <begin position="1"/>
        <end position="52"/>
    </location>
</feature>
<keyword evidence="3" id="KW-1185">Reference proteome</keyword>
<evidence type="ECO:0000313" key="2">
    <source>
        <dbReference type="EMBL" id="PMD31702.1"/>
    </source>
</evidence>
<sequence length="160" mass="17403">MLFEKKKEAALSGSNLFQSPPPAYEDGSTAGTSLANSAPSISPSSSTTPKPRKSLATFLRPFAKRIRAADTPQWAWSNVQCREWLAAVLVEYCNRDPVVARELAENMFADGGFGPRLYTTKLVTWEGYVGKRDAEGIHGLLLSLRKEKGAVPASVKIDTS</sequence>
<proteinExistence type="predicted"/>
<accession>A0A2J6QZL4</accession>
<dbReference type="AlphaFoldDB" id="A0A2J6QZL4"/>
<gene>
    <name evidence="2" type="ORF">L207DRAFT_591133</name>
</gene>
<evidence type="ECO:0000313" key="3">
    <source>
        <dbReference type="Proteomes" id="UP000235786"/>
    </source>
</evidence>
<dbReference type="EMBL" id="KZ613961">
    <property type="protein sequence ID" value="PMD31702.1"/>
    <property type="molecule type" value="Genomic_DNA"/>
</dbReference>
<name>A0A2J6QZL4_HYAVF</name>
<evidence type="ECO:0000256" key="1">
    <source>
        <dbReference type="SAM" id="MobiDB-lite"/>
    </source>
</evidence>
<organism evidence="2 3">
    <name type="scientific">Hyaloscypha variabilis (strain UAMH 11265 / GT02V1 / F)</name>
    <name type="common">Meliniomyces variabilis</name>
    <dbReference type="NCBI Taxonomy" id="1149755"/>
    <lineage>
        <taxon>Eukaryota</taxon>
        <taxon>Fungi</taxon>
        <taxon>Dikarya</taxon>
        <taxon>Ascomycota</taxon>
        <taxon>Pezizomycotina</taxon>
        <taxon>Leotiomycetes</taxon>
        <taxon>Helotiales</taxon>
        <taxon>Hyaloscyphaceae</taxon>
        <taxon>Hyaloscypha</taxon>
        <taxon>Hyaloscypha variabilis</taxon>
    </lineage>
</organism>
<feature type="compositionally biased region" description="Low complexity" evidence="1">
    <location>
        <begin position="33"/>
        <end position="49"/>
    </location>
</feature>
<reference evidence="2 3" key="1">
    <citation type="submission" date="2016-04" db="EMBL/GenBank/DDBJ databases">
        <title>A degradative enzymes factory behind the ericoid mycorrhizal symbiosis.</title>
        <authorList>
            <consortium name="DOE Joint Genome Institute"/>
            <person name="Martino E."/>
            <person name="Morin E."/>
            <person name="Grelet G."/>
            <person name="Kuo A."/>
            <person name="Kohler A."/>
            <person name="Daghino S."/>
            <person name="Barry K."/>
            <person name="Choi C."/>
            <person name="Cichocki N."/>
            <person name="Clum A."/>
            <person name="Copeland A."/>
            <person name="Hainaut M."/>
            <person name="Haridas S."/>
            <person name="Labutti K."/>
            <person name="Lindquist E."/>
            <person name="Lipzen A."/>
            <person name="Khouja H.-R."/>
            <person name="Murat C."/>
            <person name="Ohm R."/>
            <person name="Olson A."/>
            <person name="Spatafora J."/>
            <person name="Veneault-Fourrey C."/>
            <person name="Henrissat B."/>
            <person name="Grigoriev I."/>
            <person name="Martin F."/>
            <person name="Perotto S."/>
        </authorList>
    </citation>
    <scope>NUCLEOTIDE SEQUENCE [LARGE SCALE GENOMIC DNA]</scope>
    <source>
        <strain evidence="2 3">F</strain>
    </source>
</reference>